<dbReference type="AlphaFoldDB" id="M0A538"/>
<dbReference type="EMBL" id="AOIL01000019">
    <property type="protein sequence ID" value="ELY93679.1"/>
    <property type="molecule type" value="Genomic_DNA"/>
</dbReference>
<reference evidence="1 2" key="1">
    <citation type="journal article" date="2014" name="PLoS Genet.">
        <title>Phylogenetically driven sequencing of extremely halophilic archaea reveals strategies for static and dynamic osmo-response.</title>
        <authorList>
            <person name="Becker E.A."/>
            <person name="Seitzer P.M."/>
            <person name="Tritt A."/>
            <person name="Larsen D."/>
            <person name="Krusor M."/>
            <person name="Yao A.I."/>
            <person name="Wu D."/>
            <person name="Madern D."/>
            <person name="Eisen J.A."/>
            <person name="Darling A.E."/>
            <person name="Facciotti M.T."/>
        </authorList>
    </citation>
    <scope>NUCLEOTIDE SEQUENCE [LARGE SCALE GENOMIC DNA]</scope>
    <source>
        <strain evidence="1 2">DSM 12281</strain>
    </source>
</reference>
<proteinExistence type="predicted"/>
<accession>M0A538</accession>
<organism evidence="1 2">
    <name type="scientific">Natrialba taiwanensis DSM 12281</name>
    <dbReference type="NCBI Taxonomy" id="1230458"/>
    <lineage>
        <taxon>Archaea</taxon>
        <taxon>Methanobacteriati</taxon>
        <taxon>Methanobacteriota</taxon>
        <taxon>Stenosarchaea group</taxon>
        <taxon>Halobacteria</taxon>
        <taxon>Halobacteriales</taxon>
        <taxon>Natrialbaceae</taxon>
        <taxon>Natrialba</taxon>
    </lineage>
</organism>
<protein>
    <recommendedName>
        <fullName evidence="3">Zinc-ribbon domain-containing protein</fullName>
    </recommendedName>
</protein>
<dbReference type="Proteomes" id="UP000011648">
    <property type="component" value="Unassembled WGS sequence"/>
</dbReference>
<name>M0A538_9EURY</name>
<evidence type="ECO:0000313" key="2">
    <source>
        <dbReference type="Proteomes" id="UP000011648"/>
    </source>
</evidence>
<sequence length="51" mass="5671">MPSIAHHLKRVLPFPDQPNLLHECRRCGATVDEDSESCSECGSTEIAVYDL</sequence>
<evidence type="ECO:0008006" key="3">
    <source>
        <dbReference type="Google" id="ProtNLM"/>
    </source>
</evidence>
<comment type="caution">
    <text evidence="1">The sequence shown here is derived from an EMBL/GenBank/DDBJ whole genome shotgun (WGS) entry which is preliminary data.</text>
</comment>
<keyword evidence="2" id="KW-1185">Reference proteome</keyword>
<evidence type="ECO:0000313" key="1">
    <source>
        <dbReference type="EMBL" id="ELY93679.1"/>
    </source>
</evidence>
<gene>
    <name evidence="1" type="ORF">C484_07341</name>
</gene>